<sequence length="149" mass="15833">GASAPYLLPLLDGLVFGRFVFERAPALAALVVPAVAPLFRLYRGTPFFAFGIFFALYVLIVRNTGFSRFVRFNTQQALLIDVVLILPQLLGGAVAAAGVPGWILEAGSSTIFYAVVASVVYAVVSNLRGETPDQIPGVSEAVEAQIGPY</sequence>
<organism evidence="8 9">
    <name type="scientific">Porphyra umbilicalis</name>
    <name type="common">Purple laver</name>
    <name type="synonym">Red alga</name>
    <dbReference type="NCBI Taxonomy" id="2786"/>
    <lineage>
        <taxon>Eukaryota</taxon>
        <taxon>Rhodophyta</taxon>
        <taxon>Bangiophyceae</taxon>
        <taxon>Bangiales</taxon>
        <taxon>Bangiaceae</taxon>
        <taxon>Porphyra</taxon>
    </lineage>
</organism>
<accession>A0A1X6NJR3</accession>
<dbReference type="GO" id="GO:0031969">
    <property type="term" value="C:chloroplast membrane"/>
    <property type="evidence" value="ECO:0007669"/>
    <property type="project" value="UniProtKB-SubCell"/>
</dbReference>
<dbReference type="InterPro" id="IPR005691">
    <property type="entry name" value="Tic20"/>
</dbReference>
<evidence type="ECO:0000256" key="4">
    <source>
        <dbReference type="ARBA" id="ARBA00022692"/>
    </source>
</evidence>
<proteinExistence type="inferred from homology"/>
<keyword evidence="5 7" id="KW-1133">Transmembrane helix</keyword>
<keyword evidence="6 7" id="KW-0472">Membrane</keyword>
<evidence type="ECO:0000313" key="8">
    <source>
        <dbReference type="EMBL" id="OSX68593.1"/>
    </source>
</evidence>
<dbReference type="Pfam" id="PF16166">
    <property type="entry name" value="TIC20"/>
    <property type="match status" value="1"/>
</dbReference>
<comment type="caution">
    <text evidence="7">Lacks conserved residue(s) required for the propagation of feature annotation.</text>
</comment>
<keyword evidence="9" id="KW-1185">Reference proteome</keyword>
<comment type="similarity">
    <text evidence="2 7">Belongs to the Tic20 family.</text>
</comment>
<keyword evidence="4 7" id="KW-0812">Transmembrane</keyword>
<evidence type="ECO:0000256" key="2">
    <source>
        <dbReference type="ARBA" id="ARBA00009596"/>
    </source>
</evidence>
<evidence type="ECO:0000256" key="6">
    <source>
        <dbReference type="ARBA" id="ARBA00023136"/>
    </source>
</evidence>
<evidence type="ECO:0000313" key="9">
    <source>
        <dbReference type="Proteomes" id="UP000218209"/>
    </source>
</evidence>
<evidence type="ECO:0000256" key="3">
    <source>
        <dbReference type="ARBA" id="ARBA00017412"/>
    </source>
</evidence>
<dbReference type="EMBL" id="KV920316">
    <property type="protein sequence ID" value="OSX68593.1"/>
    <property type="molecule type" value="Genomic_DNA"/>
</dbReference>
<reference evidence="8 9" key="1">
    <citation type="submission" date="2017-03" db="EMBL/GenBank/DDBJ databases">
        <title>WGS assembly of Porphyra umbilicalis.</title>
        <authorList>
            <person name="Brawley S.H."/>
            <person name="Blouin N.A."/>
            <person name="Ficko-Blean E."/>
            <person name="Wheeler G.L."/>
            <person name="Lohr M."/>
            <person name="Goodson H.V."/>
            <person name="Jenkins J.W."/>
            <person name="Blaby-Haas C.E."/>
            <person name="Helliwell K.E."/>
            <person name="Chan C."/>
            <person name="Marriage T."/>
            <person name="Bhattacharya D."/>
            <person name="Klein A.S."/>
            <person name="Badis Y."/>
            <person name="Brodie J."/>
            <person name="Cao Y."/>
            <person name="Collen J."/>
            <person name="Dittami S.M."/>
            <person name="Gachon C.M."/>
            <person name="Green B.R."/>
            <person name="Karpowicz S."/>
            <person name="Kim J.W."/>
            <person name="Kudahl U."/>
            <person name="Lin S."/>
            <person name="Michel G."/>
            <person name="Mittag M."/>
            <person name="Olson B.J."/>
            <person name="Pangilinan J."/>
            <person name="Peng Y."/>
            <person name="Qiu H."/>
            <person name="Shu S."/>
            <person name="Singer J.T."/>
            <person name="Smith A.G."/>
            <person name="Sprecher B.N."/>
            <person name="Wagner V."/>
            <person name="Wang W."/>
            <person name="Wang Z.-Y."/>
            <person name="Yan J."/>
            <person name="Yarish C."/>
            <person name="Zoeuner-Riek S."/>
            <person name="Zhuang Y."/>
            <person name="Zou Y."/>
            <person name="Lindquist E.A."/>
            <person name="Grimwood J."/>
            <person name="Barry K."/>
            <person name="Rokhsar D.S."/>
            <person name="Schmutz J."/>
            <person name="Stiller J.W."/>
            <person name="Grossman A.R."/>
            <person name="Prochnik S.E."/>
        </authorList>
    </citation>
    <scope>NUCLEOTIDE SEQUENCE [LARGE SCALE GENOMIC DNA]</scope>
    <source>
        <strain evidence="8">4086291</strain>
    </source>
</reference>
<dbReference type="PANTHER" id="PTHR33510:SF5">
    <property type="entry name" value="PROTEIN TIC 20-II, CHLOROPLASTIC"/>
    <property type="match status" value="1"/>
</dbReference>
<dbReference type="AlphaFoldDB" id="A0A1X6NJR3"/>
<dbReference type="OrthoDB" id="414558at2759"/>
<keyword evidence="7" id="KW-0934">Plastid</keyword>
<evidence type="ECO:0000256" key="7">
    <source>
        <dbReference type="RuleBase" id="RU367003"/>
    </source>
</evidence>
<evidence type="ECO:0000256" key="5">
    <source>
        <dbReference type="ARBA" id="ARBA00022989"/>
    </source>
</evidence>
<keyword evidence="7" id="KW-0150">Chloroplast</keyword>
<feature type="non-terminal residue" evidence="8">
    <location>
        <position position="1"/>
    </location>
</feature>
<feature type="transmembrane region" description="Helical" evidence="7">
    <location>
        <begin position="110"/>
        <end position="127"/>
    </location>
</feature>
<gene>
    <name evidence="8" type="ORF">BU14_2526s0001</name>
</gene>
<feature type="transmembrane region" description="Helical" evidence="7">
    <location>
        <begin position="78"/>
        <end position="104"/>
    </location>
</feature>
<dbReference type="Proteomes" id="UP000218209">
    <property type="component" value="Unassembled WGS sequence"/>
</dbReference>
<name>A0A1X6NJR3_PORUM</name>
<dbReference type="PANTHER" id="PTHR33510">
    <property type="entry name" value="PROTEIN TIC 20-II, CHLOROPLASTIC"/>
    <property type="match status" value="1"/>
</dbReference>
<evidence type="ECO:0000256" key="1">
    <source>
        <dbReference type="ARBA" id="ARBA00004508"/>
    </source>
</evidence>
<comment type="subcellular location">
    <subcellularLocation>
        <location evidence="1 7">Plastid</location>
        <location evidence="1 7">Chloroplast membrane</location>
        <topology evidence="1 7">Multi-pass membrane protein</topology>
    </subcellularLocation>
</comment>
<feature type="transmembrane region" description="Helical" evidence="7">
    <location>
        <begin position="47"/>
        <end position="66"/>
    </location>
</feature>
<protein>
    <recommendedName>
        <fullName evidence="3 7">Tic20 family protein Ycf60</fullName>
    </recommendedName>
</protein>